<organism evidence="1 2">
    <name type="scientific">Oryza meyeriana var. granulata</name>
    <dbReference type="NCBI Taxonomy" id="110450"/>
    <lineage>
        <taxon>Eukaryota</taxon>
        <taxon>Viridiplantae</taxon>
        <taxon>Streptophyta</taxon>
        <taxon>Embryophyta</taxon>
        <taxon>Tracheophyta</taxon>
        <taxon>Spermatophyta</taxon>
        <taxon>Magnoliopsida</taxon>
        <taxon>Liliopsida</taxon>
        <taxon>Poales</taxon>
        <taxon>Poaceae</taxon>
        <taxon>BOP clade</taxon>
        <taxon>Oryzoideae</taxon>
        <taxon>Oryzeae</taxon>
        <taxon>Oryzinae</taxon>
        <taxon>Oryza</taxon>
        <taxon>Oryza meyeriana</taxon>
    </lineage>
</organism>
<evidence type="ECO:0000313" key="1">
    <source>
        <dbReference type="EMBL" id="KAF0932896.1"/>
    </source>
</evidence>
<dbReference type="AlphaFoldDB" id="A0A6G1F7J5"/>
<gene>
    <name evidence="1" type="ORF">E2562_013096</name>
</gene>
<comment type="caution">
    <text evidence="1">The sequence shown here is derived from an EMBL/GenBank/DDBJ whole genome shotgun (WGS) entry which is preliminary data.</text>
</comment>
<sequence length="140" mass="15914">MKKVEKFRGNNKECIEICGLVGRLHDELMSLQKHKLAPELMKDQGRACAPPWGVSRMPSRKRKPKFTSAKMLTPWSDSLIMVDGIAAKLDKGPEYSEGLMSDELLKLSYVIMHSRTTGYRWSVLEAAIASKEDYYFSKSL</sequence>
<reference evidence="1 2" key="1">
    <citation type="submission" date="2019-11" db="EMBL/GenBank/DDBJ databases">
        <title>Whole genome sequence of Oryza granulata.</title>
        <authorList>
            <person name="Li W."/>
        </authorList>
    </citation>
    <scope>NUCLEOTIDE SEQUENCE [LARGE SCALE GENOMIC DNA]</scope>
    <source>
        <strain evidence="2">cv. Menghai</strain>
        <tissue evidence="1">Leaf</tissue>
    </source>
</reference>
<accession>A0A6G1F7J5</accession>
<evidence type="ECO:0000313" key="2">
    <source>
        <dbReference type="Proteomes" id="UP000479710"/>
    </source>
</evidence>
<protein>
    <submittedName>
        <fullName evidence="1">Uncharacterized protein</fullName>
    </submittedName>
</protein>
<proteinExistence type="predicted"/>
<name>A0A6G1F7J5_9ORYZ</name>
<dbReference type="Proteomes" id="UP000479710">
    <property type="component" value="Unassembled WGS sequence"/>
</dbReference>
<dbReference type="EMBL" id="SPHZ02000001">
    <property type="protein sequence ID" value="KAF0932896.1"/>
    <property type="molecule type" value="Genomic_DNA"/>
</dbReference>
<keyword evidence="2" id="KW-1185">Reference proteome</keyword>